<keyword evidence="4" id="KW-1185">Reference proteome</keyword>
<proteinExistence type="inferred from homology"/>
<dbReference type="AlphaFoldDB" id="A0A4R1PN11"/>
<dbReference type="RefSeq" id="WP_243650659.1">
    <property type="nucleotide sequence ID" value="NZ_DAMAKO010000025.1"/>
</dbReference>
<dbReference type="PANTHER" id="PTHR35841:SF1">
    <property type="entry name" value="PHOSPHONATES-BINDING PERIPLASMIC PROTEIN"/>
    <property type="match status" value="1"/>
</dbReference>
<dbReference type="SUPFAM" id="SSF53850">
    <property type="entry name" value="Periplasmic binding protein-like II"/>
    <property type="match status" value="1"/>
</dbReference>
<accession>A0A4R1PN11</accession>
<evidence type="ECO:0000313" key="4">
    <source>
        <dbReference type="Proteomes" id="UP000295063"/>
    </source>
</evidence>
<dbReference type="PANTHER" id="PTHR35841">
    <property type="entry name" value="PHOSPHONATES-BINDING PERIPLASMIC PROTEIN"/>
    <property type="match status" value="1"/>
</dbReference>
<dbReference type="GO" id="GO:0055085">
    <property type="term" value="P:transmembrane transport"/>
    <property type="evidence" value="ECO:0007669"/>
    <property type="project" value="InterPro"/>
</dbReference>
<dbReference type="Proteomes" id="UP000295063">
    <property type="component" value="Unassembled WGS sequence"/>
</dbReference>
<organism evidence="3 4">
    <name type="scientific">Anaerospora hongkongensis</name>
    <dbReference type="NCBI Taxonomy" id="244830"/>
    <lineage>
        <taxon>Bacteria</taxon>
        <taxon>Bacillati</taxon>
        <taxon>Bacillota</taxon>
        <taxon>Negativicutes</taxon>
        <taxon>Selenomonadales</taxon>
        <taxon>Sporomusaceae</taxon>
        <taxon>Anaerospora</taxon>
    </lineage>
</organism>
<dbReference type="NCBIfam" id="TIGR01098">
    <property type="entry name" value="3A0109s03R"/>
    <property type="match status" value="1"/>
</dbReference>
<comment type="similarity">
    <text evidence="1">Belongs to the phosphate/phosphite/phosphonate binding protein family.</text>
</comment>
<name>A0A4R1PN11_9FIRM</name>
<dbReference type="GO" id="GO:0043190">
    <property type="term" value="C:ATP-binding cassette (ABC) transporter complex"/>
    <property type="evidence" value="ECO:0007669"/>
    <property type="project" value="InterPro"/>
</dbReference>
<dbReference type="EMBL" id="SLUI01000020">
    <property type="protein sequence ID" value="TCL32708.1"/>
    <property type="molecule type" value="Genomic_DNA"/>
</dbReference>
<evidence type="ECO:0000256" key="1">
    <source>
        <dbReference type="ARBA" id="ARBA00007162"/>
    </source>
</evidence>
<dbReference type="PROSITE" id="PS51257">
    <property type="entry name" value="PROKAR_LIPOPROTEIN"/>
    <property type="match status" value="1"/>
</dbReference>
<reference evidence="3 4" key="1">
    <citation type="submission" date="2019-03" db="EMBL/GenBank/DDBJ databases">
        <title>Genomic Encyclopedia of Type Strains, Phase IV (KMG-IV): sequencing the most valuable type-strain genomes for metagenomic binning, comparative biology and taxonomic classification.</title>
        <authorList>
            <person name="Goeker M."/>
        </authorList>
    </citation>
    <scope>NUCLEOTIDE SEQUENCE [LARGE SCALE GENOMIC DNA]</scope>
    <source>
        <strain evidence="3 4">DSM 15969</strain>
    </source>
</reference>
<dbReference type="Pfam" id="PF12974">
    <property type="entry name" value="Phosphonate-bd"/>
    <property type="match status" value="1"/>
</dbReference>
<keyword evidence="2" id="KW-0732">Signal</keyword>
<evidence type="ECO:0000256" key="2">
    <source>
        <dbReference type="ARBA" id="ARBA00022729"/>
    </source>
</evidence>
<comment type="caution">
    <text evidence="3">The sequence shown here is derived from an EMBL/GenBank/DDBJ whole genome shotgun (WGS) entry which is preliminary data.</text>
</comment>
<dbReference type="InterPro" id="IPR005770">
    <property type="entry name" value="PhnD"/>
</dbReference>
<dbReference type="CDD" id="cd13571">
    <property type="entry name" value="PBP2_PnhD_1"/>
    <property type="match status" value="1"/>
</dbReference>
<sequence>MKVDRQQLALWGSILLMAFLIAGCYGKNTVPYVNFEQPVSVPKITAEEEISQRPILIALATVLSPHETIYYYRQIAAHVSQKTGRPAVLVQRKTYEEVNILLANGDVDIAFMSTGAYSSYRGMNEIELLVMAEYEGTTLYNAEIIVHRDSDFRHIDDLQGRTFAFTDPLSYSGHMVIEDYLRKRRTLPELYFKRYFYTYSHDKSLWAVANRVADGASLDSQILDYARAKNPELLEKVRIIATIGPAPTGPIAIKKQMNPELKEQLREIFLTMHQDAAANAVLKKLIIHRFVNPSPELYRPLQKLYDRSGITI</sequence>
<protein>
    <submittedName>
        <fullName evidence="3">Phosphonate transport system substrate-binding protein</fullName>
    </submittedName>
</protein>
<gene>
    <name evidence="3" type="ORF">EV210_12028</name>
</gene>
<dbReference type="Gene3D" id="3.40.190.10">
    <property type="entry name" value="Periplasmic binding protein-like II"/>
    <property type="match status" value="2"/>
</dbReference>
<evidence type="ECO:0000313" key="3">
    <source>
        <dbReference type="EMBL" id="TCL32708.1"/>
    </source>
</evidence>